<evidence type="ECO:0000313" key="3">
    <source>
        <dbReference type="WBParaSite" id="nRc.2.0.1.t01183-RA"/>
    </source>
</evidence>
<keyword evidence="1" id="KW-1133">Transmembrane helix</keyword>
<dbReference type="AlphaFoldDB" id="A0A915HHS1"/>
<keyword evidence="1" id="KW-0812">Transmembrane</keyword>
<sequence>MDLCAGALQYIGADGVMTWAMVLPMNFSQANCGVHREVSPYVLPKSAQTTTTTPSAPLCGAKDPFSHPSDGPSGGVPSPCQCWLFHDDPLRKTLKFWRYWYSVVEAVAWLLLGGFICLFDWWTISDQWSGYIEPENIRFFQRKMDHNRLKWEQSSISKSNSSSDRLKELKEQLGSVRYKDDDPTQIEQYLILKQLYKHKKPEPRKRLSFP</sequence>
<name>A0A915HHS1_ROMCU</name>
<accession>A0A915HHS1</accession>
<dbReference type="Proteomes" id="UP000887565">
    <property type="component" value="Unplaced"/>
</dbReference>
<dbReference type="WBParaSite" id="nRc.2.0.1.t01183-RA">
    <property type="protein sequence ID" value="nRc.2.0.1.t01183-RA"/>
    <property type="gene ID" value="nRc.2.0.1.g01183"/>
</dbReference>
<keyword evidence="2" id="KW-1185">Reference proteome</keyword>
<keyword evidence="1" id="KW-0472">Membrane</keyword>
<feature type="transmembrane region" description="Helical" evidence="1">
    <location>
        <begin position="99"/>
        <end position="122"/>
    </location>
</feature>
<protein>
    <submittedName>
        <fullName evidence="3">Uncharacterized protein</fullName>
    </submittedName>
</protein>
<organism evidence="2 3">
    <name type="scientific">Romanomermis culicivorax</name>
    <name type="common">Nematode worm</name>
    <dbReference type="NCBI Taxonomy" id="13658"/>
    <lineage>
        <taxon>Eukaryota</taxon>
        <taxon>Metazoa</taxon>
        <taxon>Ecdysozoa</taxon>
        <taxon>Nematoda</taxon>
        <taxon>Enoplea</taxon>
        <taxon>Dorylaimia</taxon>
        <taxon>Mermithida</taxon>
        <taxon>Mermithoidea</taxon>
        <taxon>Mermithidae</taxon>
        <taxon>Romanomermis</taxon>
    </lineage>
</organism>
<reference evidence="3" key="1">
    <citation type="submission" date="2022-11" db="UniProtKB">
        <authorList>
            <consortium name="WormBaseParasite"/>
        </authorList>
    </citation>
    <scope>IDENTIFICATION</scope>
</reference>
<evidence type="ECO:0000313" key="2">
    <source>
        <dbReference type="Proteomes" id="UP000887565"/>
    </source>
</evidence>
<proteinExistence type="predicted"/>
<evidence type="ECO:0000256" key="1">
    <source>
        <dbReference type="SAM" id="Phobius"/>
    </source>
</evidence>